<keyword evidence="1" id="KW-0175">Coiled coil</keyword>
<evidence type="ECO:0000313" key="3">
    <source>
        <dbReference type="EMBL" id="CAD8080413.1"/>
    </source>
</evidence>
<keyword evidence="4" id="KW-1185">Reference proteome</keyword>
<proteinExistence type="predicted"/>
<evidence type="ECO:0000313" key="4">
    <source>
        <dbReference type="Proteomes" id="UP000692954"/>
    </source>
</evidence>
<accession>A0A8S1MTP6</accession>
<evidence type="ECO:0000256" key="2">
    <source>
        <dbReference type="SAM" id="MobiDB-lite"/>
    </source>
</evidence>
<protein>
    <submittedName>
        <fullName evidence="3">Uncharacterized protein</fullName>
    </submittedName>
</protein>
<comment type="caution">
    <text evidence="3">The sequence shown here is derived from an EMBL/GenBank/DDBJ whole genome shotgun (WGS) entry which is preliminary data.</text>
</comment>
<feature type="coiled-coil region" evidence="1">
    <location>
        <begin position="23"/>
        <end position="71"/>
    </location>
</feature>
<feature type="coiled-coil region" evidence="1">
    <location>
        <begin position="169"/>
        <end position="196"/>
    </location>
</feature>
<feature type="region of interest" description="Disordered" evidence="2">
    <location>
        <begin position="208"/>
        <end position="227"/>
    </location>
</feature>
<organism evidence="3 4">
    <name type="scientific">Paramecium sonneborni</name>
    <dbReference type="NCBI Taxonomy" id="65129"/>
    <lineage>
        <taxon>Eukaryota</taxon>
        <taxon>Sar</taxon>
        <taxon>Alveolata</taxon>
        <taxon>Ciliophora</taxon>
        <taxon>Intramacronucleata</taxon>
        <taxon>Oligohymenophorea</taxon>
        <taxon>Peniculida</taxon>
        <taxon>Parameciidae</taxon>
        <taxon>Paramecium</taxon>
    </lineage>
</organism>
<dbReference type="Proteomes" id="UP000692954">
    <property type="component" value="Unassembled WGS sequence"/>
</dbReference>
<evidence type="ECO:0000256" key="1">
    <source>
        <dbReference type="SAM" id="Coils"/>
    </source>
</evidence>
<gene>
    <name evidence="3" type="ORF">PSON_ATCC_30995.1.T0400226</name>
</gene>
<dbReference type="EMBL" id="CAJJDN010000040">
    <property type="protein sequence ID" value="CAD8080413.1"/>
    <property type="molecule type" value="Genomic_DNA"/>
</dbReference>
<reference evidence="3" key="1">
    <citation type="submission" date="2021-01" db="EMBL/GenBank/DDBJ databases">
        <authorList>
            <consortium name="Genoscope - CEA"/>
            <person name="William W."/>
        </authorList>
    </citation>
    <scope>NUCLEOTIDE SEQUENCE</scope>
</reference>
<sequence length="227" mass="26685">MLQQQESSGFNPLSREYQLECTVKQLMQERNEMHNSLLQTRQQLDNAIKLKNSQAEEIIKLQKKIDTIELNKISFDSNTKGDSVEIQKKPPQRLKDGVSTKLLKMIMQGTLQDQKQFQDILAQKQSKQEPMQEKQIQQQMSFRKYISQTASNKEINRSLMISVQSLVHAPQFQKKLENAKDKIQRYSNNINHNQNRQAQHQTNFTNNLSMTLERPPLEEFQESYYPD</sequence>
<name>A0A8S1MTP6_9CILI</name>
<dbReference type="AlphaFoldDB" id="A0A8S1MTP6"/>